<evidence type="ECO:0000256" key="9">
    <source>
        <dbReference type="ARBA" id="ARBA00023310"/>
    </source>
</evidence>
<dbReference type="InterPro" id="IPR035968">
    <property type="entry name" value="ATP_synth_F1_ATPase_gsu"/>
</dbReference>
<dbReference type="PRINTS" id="PR00126">
    <property type="entry name" value="ATPASEGAMMA"/>
</dbReference>
<evidence type="ECO:0000256" key="6">
    <source>
        <dbReference type="ARBA" id="ARBA00023065"/>
    </source>
</evidence>
<comment type="function">
    <text evidence="1">Produces ATP from ADP in the presence of a proton gradient across the membrane. The gamma chain is believed to be important in regulating ATPase activity and the flow of protons through the CF(0) complex.</text>
</comment>
<keyword evidence="4" id="KW-0813">Transport</keyword>
<proteinExistence type="inferred from homology"/>
<evidence type="ECO:0000256" key="4">
    <source>
        <dbReference type="ARBA" id="ARBA00022448"/>
    </source>
</evidence>
<evidence type="ECO:0000256" key="1">
    <source>
        <dbReference type="ARBA" id="ARBA00003456"/>
    </source>
</evidence>
<evidence type="ECO:0000313" key="11">
    <source>
        <dbReference type="Proteomes" id="UP000061587"/>
    </source>
</evidence>
<organism evidence="10 11">
    <name type="scientific">Phocaeicola vulgatus</name>
    <name type="common">Bacteroides vulgatus</name>
    <dbReference type="NCBI Taxonomy" id="821"/>
    <lineage>
        <taxon>Bacteria</taxon>
        <taxon>Pseudomonadati</taxon>
        <taxon>Bacteroidota</taxon>
        <taxon>Bacteroidia</taxon>
        <taxon>Bacteroidales</taxon>
        <taxon>Bacteroidaceae</taxon>
        <taxon>Phocaeicola</taxon>
    </lineage>
</organism>
<reference evidence="11" key="1">
    <citation type="submission" date="2015-10" db="EMBL/GenBank/DDBJ databases">
        <title>Extensive mobilome-driven genome diversification in gut-associated Bacteroides vulgatus mpk.</title>
        <authorList>
            <person name="Beier S."/>
            <person name="Lange A."/>
            <person name="Huson D.H."/>
            <person name="Frick J.-S."/>
            <person name="Autenrieth I.B."/>
        </authorList>
    </citation>
    <scope>NUCLEOTIDE SEQUENCE [LARGE SCALE GENOMIC DNA]</scope>
    <source>
        <strain evidence="11">mpk</strain>
    </source>
</reference>
<dbReference type="Gene3D" id="1.10.287.80">
    <property type="entry name" value="ATP synthase, gamma subunit, helix hairpin domain"/>
    <property type="match status" value="1"/>
</dbReference>
<evidence type="ECO:0000256" key="5">
    <source>
        <dbReference type="ARBA" id="ARBA00022781"/>
    </source>
</evidence>
<evidence type="ECO:0000256" key="2">
    <source>
        <dbReference type="ARBA" id="ARBA00004170"/>
    </source>
</evidence>
<evidence type="ECO:0000313" key="10">
    <source>
        <dbReference type="EMBL" id="ALK85235.1"/>
    </source>
</evidence>
<keyword evidence="9" id="KW-0066">ATP synthesis</keyword>
<evidence type="ECO:0000256" key="7">
    <source>
        <dbReference type="ARBA" id="ARBA00023136"/>
    </source>
</evidence>
<dbReference type="GO" id="GO:0045259">
    <property type="term" value="C:proton-transporting ATP synthase complex"/>
    <property type="evidence" value="ECO:0007669"/>
    <property type="project" value="UniProtKB-KW"/>
</dbReference>
<dbReference type="PANTHER" id="PTHR11693">
    <property type="entry name" value="ATP SYNTHASE GAMMA CHAIN"/>
    <property type="match status" value="1"/>
</dbReference>
<reference evidence="10 11" key="2">
    <citation type="journal article" date="2016" name="Genome Biol. Evol.">
        <title>Extensive mobilome-driven genome diversification in mouse gut-associated Bacteroides vulgatus mpk.</title>
        <authorList>
            <person name="Lange A."/>
            <person name="Beier S."/>
            <person name="Steimle A."/>
            <person name="Autenrieth I.B."/>
            <person name="Huson D.H."/>
            <person name="Frick J.S."/>
        </authorList>
    </citation>
    <scope>NUCLEOTIDE SEQUENCE [LARGE SCALE GENOMIC DNA]</scope>
    <source>
        <strain evidence="11">mpk</strain>
    </source>
</reference>
<dbReference type="Gene3D" id="3.40.1380.10">
    <property type="match status" value="1"/>
</dbReference>
<name>A0A0P0L6R0_PHOVU</name>
<keyword evidence="6" id="KW-0406">Ion transport</keyword>
<dbReference type="Pfam" id="PF00231">
    <property type="entry name" value="ATP-synt"/>
    <property type="match status" value="1"/>
</dbReference>
<evidence type="ECO:0000256" key="8">
    <source>
        <dbReference type="ARBA" id="ARBA00023196"/>
    </source>
</evidence>
<accession>A0A0P0L6R0</accession>
<keyword evidence="5" id="KW-0375">Hydrogen ion transport</keyword>
<comment type="similarity">
    <text evidence="3">Belongs to the ATPase gamma chain family.</text>
</comment>
<dbReference type="Proteomes" id="UP000061587">
    <property type="component" value="Chromosome"/>
</dbReference>
<dbReference type="CDD" id="cd12151">
    <property type="entry name" value="F1-ATPase_gamma"/>
    <property type="match status" value="1"/>
</dbReference>
<dbReference type="SUPFAM" id="SSF52943">
    <property type="entry name" value="ATP synthase (F1-ATPase), gamma subunit"/>
    <property type="match status" value="1"/>
</dbReference>
<evidence type="ECO:0000256" key="3">
    <source>
        <dbReference type="ARBA" id="ARBA00007681"/>
    </source>
</evidence>
<comment type="subcellular location">
    <subcellularLocation>
        <location evidence="2">Membrane</location>
        <topology evidence="2">Peripheral membrane protein</topology>
    </subcellularLocation>
</comment>
<sequence length="228" mass="25788">MASLKEVKGRIASVNNTRKITSAMKMVASAKLHKAQAAIENMLPYERRLNHILTNFLSADSEVESPFIVKREVKRVAIVVFASNTSLCGGFNANIIRHLTVILDEYKSLGMENVLLYPVGRKVAEGVKKLGFKAEGDFQHMADKPSYQEAAALAEDLMRRFLHRDIDKVELLYNHFRSTAVQVLTRETYLPIDLTQEKKEEDKGRIPDYIVEPSVDVVMGNCSRRYSV</sequence>
<dbReference type="GO" id="GO:0046933">
    <property type="term" value="F:proton-transporting ATP synthase activity, rotational mechanism"/>
    <property type="evidence" value="ECO:0007669"/>
    <property type="project" value="InterPro"/>
</dbReference>
<gene>
    <name evidence="10" type="ORF">BvMPK_2644</name>
</gene>
<dbReference type="EMBL" id="CP013020">
    <property type="protein sequence ID" value="ALK85235.1"/>
    <property type="molecule type" value="Genomic_DNA"/>
</dbReference>
<dbReference type="AlphaFoldDB" id="A0A0P0L6R0"/>
<dbReference type="InterPro" id="IPR000131">
    <property type="entry name" value="ATP_synth_F1_gsu"/>
</dbReference>
<protein>
    <submittedName>
        <fullName evidence="10">ATP synthase gamma chain</fullName>
    </submittedName>
</protein>
<dbReference type="PATRIC" id="fig|821.40.peg.3177"/>
<keyword evidence="8" id="KW-0139">CF(1)</keyword>
<keyword evidence="7" id="KW-0472">Membrane</keyword>
<dbReference type="PANTHER" id="PTHR11693:SF22">
    <property type="entry name" value="ATP SYNTHASE SUBUNIT GAMMA, MITOCHONDRIAL"/>
    <property type="match status" value="1"/>
</dbReference>